<keyword evidence="7" id="KW-1185">Reference proteome</keyword>
<dbReference type="GO" id="GO:0005929">
    <property type="term" value="C:cilium"/>
    <property type="evidence" value="ECO:0007669"/>
    <property type="project" value="TreeGrafter"/>
</dbReference>
<dbReference type="Proteomes" id="UP000007798">
    <property type="component" value="Unassembled WGS sequence"/>
</dbReference>
<dbReference type="GO" id="GO:0005886">
    <property type="term" value="C:plasma membrane"/>
    <property type="evidence" value="ECO:0007669"/>
    <property type="project" value="TreeGrafter"/>
</dbReference>
<dbReference type="CDD" id="cd06742">
    <property type="entry name" value="PDZ3_FL-whirlin-like"/>
    <property type="match status" value="1"/>
</dbReference>
<dbReference type="GO" id="GO:0032426">
    <property type="term" value="C:stereocilium tip"/>
    <property type="evidence" value="ECO:0007669"/>
    <property type="project" value="TreeGrafter"/>
</dbReference>
<dbReference type="CDD" id="cd06741">
    <property type="entry name" value="PDZ2_FL-whirlin"/>
    <property type="match status" value="1"/>
</dbReference>
<dbReference type="STRING" id="7260.A0A0Q9X1S5"/>
<dbReference type="InterPro" id="IPR033028">
    <property type="entry name" value="Whirlin_HN-like_dom2"/>
</dbReference>
<dbReference type="PANTHER" id="PTHR23116:SF29">
    <property type="entry name" value="PDZ DOMAIN-CONTAINING PROTEIN 7"/>
    <property type="match status" value="1"/>
</dbReference>
<feature type="compositionally biased region" description="Polar residues" evidence="4">
    <location>
        <begin position="910"/>
        <end position="924"/>
    </location>
</feature>
<dbReference type="eggNOG" id="KOG3528">
    <property type="taxonomic scope" value="Eukaryota"/>
</dbReference>
<dbReference type="Pfam" id="PF00595">
    <property type="entry name" value="PDZ"/>
    <property type="match status" value="3"/>
</dbReference>
<dbReference type="FunFam" id="2.30.42.10:FF:000167">
    <property type="entry name" value="whirlin isoform X1"/>
    <property type="match status" value="1"/>
</dbReference>
<feature type="domain" description="PDZ" evidence="5">
    <location>
        <begin position="480"/>
        <end position="548"/>
    </location>
</feature>
<feature type="compositionally biased region" description="Low complexity" evidence="4">
    <location>
        <begin position="254"/>
        <end position="265"/>
    </location>
</feature>
<dbReference type="Gene3D" id="2.30.42.10">
    <property type="match status" value="3"/>
</dbReference>
<feature type="compositionally biased region" description="Low complexity" evidence="4">
    <location>
        <begin position="276"/>
        <end position="286"/>
    </location>
</feature>
<feature type="compositionally biased region" description="Low complexity" evidence="4">
    <location>
        <begin position="742"/>
        <end position="777"/>
    </location>
</feature>
<dbReference type="SUPFAM" id="SSF50156">
    <property type="entry name" value="PDZ domain-like"/>
    <property type="match status" value="3"/>
</dbReference>
<organism evidence="6 7">
    <name type="scientific">Drosophila willistoni</name>
    <name type="common">Fruit fly</name>
    <dbReference type="NCBI Taxonomy" id="7260"/>
    <lineage>
        <taxon>Eukaryota</taxon>
        <taxon>Metazoa</taxon>
        <taxon>Ecdysozoa</taxon>
        <taxon>Arthropoda</taxon>
        <taxon>Hexapoda</taxon>
        <taxon>Insecta</taxon>
        <taxon>Pterygota</taxon>
        <taxon>Neoptera</taxon>
        <taxon>Endopterygota</taxon>
        <taxon>Diptera</taxon>
        <taxon>Brachycera</taxon>
        <taxon>Muscomorpha</taxon>
        <taxon>Ephydroidea</taxon>
        <taxon>Drosophilidae</taxon>
        <taxon>Drosophila</taxon>
        <taxon>Sophophora</taxon>
    </lineage>
</organism>
<dbReference type="FunCoup" id="A0A0Q9X1S5">
    <property type="interactions" value="49"/>
</dbReference>
<feature type="compositionally biased region" description="Basic residues" evidence="4">
    <location>
        <begin position="798"/>
        <end position="808"/>
    </location>
</feature>
<dbReference type="FunFam" id="2.30.42.10:FF:000173">
    <property type="entry name" value="whirlin isoform X4"/>
    <property type="match status" value="1"/>
</dbReference>
<feature type="region of interest" description="Disordered" evidence="4">
    <location>
        <begin position="252"/>
        <end position="302"/>
    </location>
</feature>
<feature type="domain" description="PDZ" evidence="5">
    <location>
        <begin position="942"/>
        <end position="1010"/>
    </location>
</feature>
<comment type="subcellular location">
    <subcellularLocation>
        <location evidence="1">Cell projection</location>
    </subcellularLocation>
</comment>
<dbReference type="Gene3D" id="1.20.1160.20">
    <property type="match status" value="1"/>
</dbReference>
<dbReference type="CDD" id="cd00136">
    <property type="entry name" value="PDZ_canonical"/>
    <property type="match status" value="1"/>
</dbReference>
<feature type="compositionally biased region" description="Low complexity" evidence="4">
    <location>
        <begin position="215"/>
        <end position="234"/>
    </location>
</feature>
<dbReference type="FunFam" id="1.20.1160.20:FF:000008">
    <property type="entry name" value="whirlin isoform X8"/>
    <property type="match status" value="1"/>
</dbReference>
<feature type="region of interest" description="Disordered" evidence="4">
    <location>
        <begin position="450"/>
        <end position="473"/>
    </location>
</feature>
<evidence type="ECO:0000256" key="3">
    <source>
        <dbReference type="ARBA" id="ARBA00023273"/>
    </source>
</evidence>
<dbReference type="InParanoid" id="A0A0Q9X1S5"/>
<accession>A0A0Q9X1S5</accession>
<dbReference type="PROSITE" id="PS50106">
    <property type="entry name" value="PDZ"/>
    <property type="match status" value="3"/>
</dbReference>
<dbReference type="InterPro" id="IPR036034">
    <property type="entry name" value="PDZ_sf"/>
</dbReference>
<dbReference type="InterPro" id="IPR051844">
    <property type="entry name" value="USH2_Complex_Protein"/>
</dbReference>
<evidence type="ECO:0000313" key="7">
    <source>
        <dbReference type="Proteomes" id="UP000007798"/>
    </source>
</evidence>
<dbReference type="InterPro" id="IPR001478">
    <property type="entry name" value="PDZ"/>
</dbReference>
<feature type="domain" description="PDZ" evidence="5">
    <location>
        <begin position="311"/>
        <end position="378"/>
    </location>
</feature>
<dbReference type="OrthoDB" id="10029564at2759"/>
<evidence type="ECO:0000256" key="2">
    <source>
        <dbReference type="ARBA" id="ARBA00022737"/>
    </source>
</evidence>
<dbReference type="GO" id="GO:0002142">
    <property type="term" value="C:stereocilia ankle link complex"/>
    <property type="evidence" value="ECO:0007669"/>
    <property type="project" value="TreeGrafter"/>
</dbReference>
<feature type="compositionally biased region" description="Basic and acidic residues" evidence="4">
    <location>
        <begin position="925"/>
        <end position="938"/>
    </location>
</feature>
<evidence type="ECO:0000259" key="5">
    <source>
        <dbReference type="PROSITE" id="PS50106"/>
    </source>
</evidence>
<evidence type="ECO:0000256" key="4">
    <source>
        <dbReference type="SAM" id="MobiDB-lite"/>
    </source>
</evidence>
<proteinExistence type="predicted"/>
<dbReference type="SMART" id="SM00228">
    <property type="entry name" value="PDZ"/>
    <property type="match status" value="3"/>
</dbReference>
<feature type="region of interest" description="Disordered" evidence="4">
    <location>
        <begin position="191"/>
        <end position="239"/>
    </location>
</feature>
<feature type="region of interest" description="Disordered" evidence="4">
    <location>
        <begin position="910"/>
        <end position="938"/>
    </location>
</feature>
<evidence type="ECO:0000256" key="1">
    <source>
        <dbReference type="ARBA" id="ARBA00004316"/>
    </source>
</evidence>
<evidence type="ECO:0000313" key="6">
    <source>
        <dbReference type="EMBL" id="KRF99014.1"/>
    </source>
</evidence>
<dbReference type="PANTHER" id="PTHR23116">
    <property type="entry name" value="PDZ DOMAIN CONTAINING WHIRLIN AND HARMONIN-RELATED"/>
    <property type="match status" value="1"/>
</dbReference>
<sequence length="1046" mass="112620">MRLGGSGIPYDGDPLTMSAAGNDYAELCDLGPSRWSARAYGYHATGAAGLGLGGGGIGGIGGIGSATQSSSSVPTGGSAGLTAHHLRSSAGAPSSYEAEDIGLAFGMISPPPGSGPYASRVGVGVGNSTSSLRASSGAAVGSGVGVGAGGRSGLYYSPPGTSYTIIERPHSPHYYYNSAGVPTKGGSLPGRGSAYLSSSPSSHMAAGTAGTLPTSTAASGRHGAGSSSSAMGNGNKKRPISPEQVLRMFGATQSSSVPTSSYHYSNGGTRDRTGRRSPASSPPSTTHQIYRDRERDRDRSVPNIHELTTRTVSMSRDQQIDHGFGICVKGGKDSGLGVYISRIEENSVAERAGLRPGDTILEVNGTPFTSINHEEALKRCVQILKSSRQISMTVRAPPTLNSTAPLHGFGPPSRDPMYASMAPPLLPQNQAAAAAASAAGSGSGLPFRQTCSWMDRHGRPASPPMEYGGRRSDRRDRIRRVELLIEPGQSLGLMIRGGVEYGLGIFVTGVDKDSVADRAGLMIGDEILEVNGQSFLDVTHDEAVGQLKYHKRMSLVIRDVGKVPHSCTSIEMEPWDAYSPTGTRARRKGQIATMVEEKARSLLPRHHFASLSYYIAEYSAKAMTIDAFVAVLLEMLDTYEKHTLVTEIRELVFPEDRTRYDELVYRRERDPYSVDRHRRKGDPARDLPVTADDLEIIAATGRSPSSDSGLGMTVTDIHKRPALQLPYRPMSAGPILHRSQPTASHYQPATTTTTTSLSPQQQQQQQQLQHQQQQQQHYPHHSSLRHLGGGIGGGVLRQHPHQYQHPHTHQLGPNHLKFKQTNDNQQQEYGCDEHRTRRGSETLLPEYEQDAGGYLDGLRSHLGGLTQRVKSWYWGRPLELATKLSRSFDMKEEGGTLLGDKAVRRHQSMQRLSAEQNGGSTTEQTTHEHNPNVVPDHRGNLHITVKKTKPILGIAIEGGANTKHPLPRIINIHENGAAFEAGGLEVGQLILEVDGTKVEGLHHQEVARLIAECFANREKAEITFLVVEAKKSNLEPKPTALIFLEA</sequence>
<name>A0A0Q9X1S5_DROWI</name>
<dbReference type="EMBL" id="CH964095">
    <property type="protein sequence ID" value="KRF99014.1"/>
    <property type="molecule type" value="Genomic_DNA"/>
</dbReference>
<dbReference type="AlphaFoldDB" id="A0A0Q9X1S5"/>
<dbReference type="FunFam" id="2.30.42.10:FF:000182">
    <property type="entry name" value="whirlin isoform X2"/>
    <property type="match status" value="1"/>
</dbReference>
<reference evidence="6 7" key="1">
    <citation type="journal article" date="2007" name="Nature">
        <title>Evolution of genes and genomes on the Drosophila phylogeny.</title>
        <authorList>
            <consortium name="Drosophila 12 Genomes Consortium"/>
            <person name="Clark A.G."/>
            <person name="Eisen M.B."/>
            <person name="Smith D.R."/>
            <person name="Bergman C.M."/>
            <person name="Oliver B."/>
            <person name="Markow T.A."/>
            <person name="Kaufman T.C."/>
            <person name="Kellis M."/>
            <person name="Gelbart W."/>
            <person name="Iyer V.N."/>
            <person name="Pollard D.A."/>
            <person name="Sackton T.B."/>
            <person name="Larracuente A.M."/>
            <person name="Singh N.D."/>
            <person name="Abad J.P."/>
            <person name="Abt D.N."/>
            <person name="Adryan B."/>
            <person name="Aguade M."/>
            <person name="Akashi H."/>
            <person name="Anderson W.W."/>
            <person name="Aquadro C.F."/>
            <person name="Ardell D.H."/>
            <person name="Arguello R."/>
            <person name="Artieri C.G."/>
            <person name="Barbash D.A."/>
            <person name="Barker D."/>
            <person name="Barsanti P."/>
            <person name="Batterham P."/>
            <person name="Batzoglou S."/>
            <person name="Begun D."/>
            <person name="Bhutkar A."/>
            <person name="Blanco E."/>
            <person name="Bosak S.A."/>
            <person name="Bradley R.K."/>
            <person name="Brand A.D."/>
            <person name="Brent M.R."/>
            <person name="Brooks A.N."/>
            <person name="Brown R.H."/>
            <person name="Butlin R.K."/>
            <person name="Caggese C."/>
            <person name="Calvi B.R."/>
            <person name="Bernardo de Carvalho A."/>
            <person name="Caspi A."/>
            <person name="Castrezana S."/>
            <person name="Celniker S.E."/>
            <person name="Chang J.L."/>
            <person name="Chapple C."/>
            <person name="Chatterji S."/>
            <person name="Chinwalla A."/>
            <person name="Civetta A."/>
            <person name="Clifton S.W."/>
            <person name="Comeron J.M."/>
            <person name="Costello J.C."/>
            <person name="Coyne J.A."/>
            <person name="Daub J."/>
            <person name="David R.G."/>
            <person name="Delcher A.L."/>
            <person name="Delehaunty K."/>
            <person name="Do C.B."/>
            <person name="Ebling H."/>
            <person name="Edwards K."/>
            <person name="Eickbush T."/>
            <person name="Evans J.D."/>
            <person name="Filipski A."/>
            <person name="Findeiss S."/>
            <person name="Freyhult E."/>
            <person name="Fulton L."/>
            <person name="Fulton R."/>
            <person name="Garcia A.C."/>
            <person name="Gardiner A."/>
            <person name="Garfield D.A."/>
            <person name="Garvin B.E."/>
            <person name="Gibson G."/>
            <person name="Gilbert D."/>
            <person name="Gnerre S."/>
            <person name="Godfrey J."/>
            <person name="Good R."/>
            <person name="Gotea V."/>
            <person name="Gravely B."/>
            <person name="Greenberg A.J."/>
            <person name="Griffiths-Jones S."/>
            <person name="Gross S."/>
            <person name="Guigo R."/>
            <person name="Gustafson E.A."/>
            <person name="Haerty W."/>
            <person name="Hahn M.W."/>
            <person name="Halligan D.L."/>
            <person name="Halpern A.L."/>
            <person name="Halter G.M."/>
            <person name="Han M.V."/>
            <person name="Heger A."/>
            <person name="Hillier L."/>
            <person name="Hinrichs A.S."/>
            <person name="Holmes I."/>
            <person name="Hoskins R.A."/>
            <person name="Hubisz M.J."/>
            <person name="Hultmark D."/>
            <person name="Huntley M.A."/>
            <person name="Jaffe D.B."/>
            <person name="Jagadeeshan S."/>
            <person name="Jeck W.R."/>
            <person name="Johnson J."/>
            <person name="Jones C.D."/>
            <person name="Jordan W.C."/>
            <person name="Karpen G.H."/>
            <person name="Kataoka E."/>
            <person name="Keightley P.D."/>
            <person name="Kheradpour P."/>
            <person name="Kirkness E.F."/>
            <person name="Koerich L.B."/>
            <person name="Kristiansen K."/>
            <person name="Kudrna D."/>
            <person name="Kulathinal R.J."/>
            <person name="Kumar S."/>
            <person name="Kwok R."/>
            <person name="Lander E."/>
            <person name="Langley C.H."/>
            <person name="Lapoint R."/>
            <person name="Lazzaro B.P."/>
            <person name="Lee S.J."/>
            <person name="Levesque L."/>
            <person name="Li R."/>
            <person name="Lin C.F."/>
            <person name="Lin M.F."/>
            <person name="Lindblad-Toh K."/>
            <person name="Llopart A."/>
            <person name="Long M."/>
            <person name="Low L."/>
            <person name="Lozovsky E."/>
            <person name="Lu J."/>
            <person name="Luo M."/>
            <person name="Machado C.A."/>
            <person name="Makalowski W."/>
            <person name="Marzo M."/>
            <person name="Matsuda M."/>
            <person name="Matzkin L."/>
            <person name="McAllister B."/>
            <person name="McBride C.S."/>
            <person name="McKernan B."/>
            <person name="McKernan K."/>
            <person name="Mendez-Lago M."/>
            <person name="Minx P."/>
            <person name="Mollenhauer M.U."/>
            <person name="Montooth K."/>
            <person name="Mount S.M."/>
            <person name="Mu X."/>
            <person name="Myers E."/>
            <person name="Negre B."/>
            <person name="Newfeld S."/>
            <person name="Nielsen R."/>
            <person name="Noor M.A."/>
            <person name="O'Grady P."/>
            <person name="Pachter L."/>
            <person name="Papaceit M."/>
            <person name="Parisi M.J."/>
            <person name="Parisi M."/>
            <person name="Parts L."/>
            <person name="Pedersen J.S."/>
            <person name="Pesole G."/>
            <person name="Phillippy A.M."/>
            <person name="Ponting C.P."/>
            <person name="Pop M."/>
            <person name="Porcelli D."/>
            <person name="Powell J.R."/>
            <person name="Prohaska S."/>
            <person name="Pruitt K."/>
            <person name="Puig M."/>
            <person name="Quesneville H."/>
            <person name="Ram K.R."/>
            <person name="Rand D."/>
            <person name="Rasmussen M.D."/>
            <person name="Reed L.K."/>
            <person name="Reenan R."/>
            <person name="Reily A."/>
            <person name="Remington K.A."/>
            <person name="Rieger T.T."/>
            <person name="Ritchie M.G."/>
            <person name="Robin C."/>
            <person name="Rogers Y.H."/>
            <person name="Rohde C."/>
            <person name="Rozas J."/>
            <person name="Rubenfield M.J."/>
            <person name="Ruiz A."/>
            <person name="Russo S."/>
            <person name="Salzberg S.L."/>
            <person name="Sanchez-Gracia A."/>
            <person name="Saranga D.J."/>
            <person name="Sato H."/>
            <person name="Schaeffer S.W."/>
            <person name="Schatz M.C."/>
            <person name="Schlenke T."/>
            <person name="Schwartz R."/>
            <person name="Segarra C."/>
            <person name="Singh R.S."/>
            <person name="Sirot L."/>
            <person name="Sirota M."/>
            <person name="Sisneros N.B."/>
            <person name="Smith C.D."/>
            <person name="Smith T.F."/>
            <person name="Spieth J."/>
            <person name="Stage D.E."/>
            <person name="Stark A."/>
            <person name="Stephan W."/>
            <person name="Strausberg R.L."/>
            <person name="Strempel S."/>
            <person name="Sturgill D."/>
            <person name="Sutton G."/>
            <person name="Sutton G.G."/>
            <person name="Tao W."/>
            <person name="Teichmann S."/>
            <person name="Tobari Y.N."/>
            <person name="Tomimura Y."/>
            <person name="Tsolas J.M."/>
            <person name="Valente V.L."/>
            <person name="Venter E."/>
            <person name="Venter J.C."/>
            <person name="Vicario S."/>
            <person name="Vieira F.G."/>
            <person name="Vilella A.J."/>
            <person name="Villasante A."/>
            <person name="Walenz B."/>
            <person name="Wang J."/>
            <person name="Wasserman M."/>
            <person name="Watts T."/>
            <person name="Wilson D."/>
            <person name="Wilson R.K."/>
            <person name="Wing R.A."/>
            <person name="Wolfner M.F."/>
            <person name="Wong A."/>
            <person name="Wong G.K."/>
            <person name="Wu C.I."/>
            <person name="Wu G."/>
            <person name="Yamamoto D."/>
            <person name="Yang H.P."/>
            <person name="Yang S.P."/>
            <person name="Yorke J.A."/>
            <person name="Yoshida K."/>
            <person name="Zdobnov E."/>
            <person name="Zhang P."/>
            <person name="Zhang Y."/>
            <person name="Zimin A.V."/>
            <person name="Baldwin J."/>
            <person name="Abdouelleil A."/>
            <person name="Abdulkadir J."/>
            <person name="Abebe A."/>
            <person name="Abera B."/>
            <person name="Abreu J."/>
            <person name="Acer S.C."/>
            <person name="Aftuck L."/>
            <person name="Alexander A."/>
            <person name="An P."/>
            <person name="Anderson E."/>
            <person name="Anderson S."/>
            <person name="Arachi H."/>
            <person name="Azer M."/>
            <person name="Bachantsang P."/>
            <person name="Barry A."/>
            <person name="Bayul T."/>
            <person name="Berlin A."/>
            <person name="Bessette D."/>
            <person name="Bloom T."/>
            <person name="Blye J."/>
            <person name="Boguslavskiy L."/>
            <person name="Bonnet C."/>
            <person name="Boukhgalter B."/>
            <person name="Bourzgui I."/>
            <person name="Brown A."/>
            <person name="Cahill P."/>
            <person name="Channer S."/>
            <person name="Cheshatsang Y."/>
            <person name="Chuda L."/>
            <person name="Citroen M."/>
            <person name="Collymore A."/>
            <person name="Cooke P."/>
            <person name="Costello M."/>
            <person name="D'Aco K."/>
            <person name="Daza R."/>
            <person name="De Haan G."/>
            <person name="DeGray S."/>
            <person name="DeMaso C."/>
            <person name="Dhargay N."/>
            <person name="Dooley K."/>
            <person name="Dooley E."/>
            <person name="Doricent M."/>
            <person name="Dorje P."/>
            <person name="Dorjee K."/>
            <person name="Dupes A."/>
            <person name="Elong R."/>
            <person name="Falk J."/>
            <person name="Farina A."/>
            <person name="Faro S."/>
            <person name="Ferguson D."/>
            <person name="Fisher S."/>
            <person name="Foley C.D."/>
            <person name="Franke A."/>
            <person name="Friedrich D."/>
            <person name="Gadbois L."/>
            <person name="Gearin G."/>
            <person name="Gearin C.R."/>
            <person name="Giannoukos G."/>
            <person name="Goode T."/>
            <person name="Graham J."/>
            <person name="Grandbois E."/>
            <person name="Grewal S."/>
            <person name="Gyaltsen K."/>
            <person name="Hafez N."/>
            <person name="Hagos B."/>
            <person name="Hall J."/>
            <person name="Henson C."/>
            <person name="Hollinger A."/>
            <person name="Honan T."/>
            <person name="Huard M.D."/>
            <person name="Hughes L."/>
            <person name="Hurhula B."/>
            <person name="Husby M.E."/>
            <person name="Kamat A."/>
            <person name="Kanga B."/>
            <person name="Kashin S."/>
            <person name="Khazanovich D."/>
            <person name="Kisner P."/>
            <person name="Lance K."/>
            <person name="Lara M."/>
            <person name="Lee W."/>
            <person name="Lennon N."/>
            <person name="Letendre F."/>
            <person name="LeVine R."/>
            <person name="Lipovsky A."/>
            <person name="Liu X."/>
            <person name="Liu J."/>
            <person name="Liu S."/>
            <person name="Lokyitsang T."/>
            <person name="Lokyitsang Y."/>
            <person name="Lubonja R."/>
            <person name="Lui A."/>
            <person name="MacDonald P."/>
            <person name="Magnisalis V."/>
            <person name="Maru K."/>
            <person name="Matthews C."/>
            <person name="McCusker W."/>
            <person name="McDonough S."/>
            <person name="Mehta T."/>
            <person name="Meldrim J."/>
            <person name="Meneus L."/>
            <person name="Mihai O."/>
            <person name="Mihalev A."/>
            <person name="Mihova T."/>
            <person name="Mittelman R."/>
            <person name="Mlenga V."/>
            <person name="Montmayeur A."/>
            <person name="Mulrain L."/>
            <person name="Navidi A."/>
            <person name="Naylor J."/>
            <person name="Negash T."/>
            <person name="Nguyen T."/>
            <person name="Nguyen N."/>
            <person name="Nicol R."/>
            <person name="Norbu C."/>
            <person name="Norbu N."/>
            <person name="Novod N."/>
            <person name="O'Neill B."/>
            <person name="Osman S."/>
            <person name="Markiewicz E."/>
            <person name="Oyono O.L."/>
            <person name="Patti C."/>
            <person name="Phunkhang P."/>
            <person name="Pierre F."/>
            <person name="Priest M."/>
            <person name="Raghuraman S."/>
            <person name="Rege F."/>
            <person name="Reyes R."/>
            <person name="Rise C."/>
            <person name="Rogov P."/>
            <person name="Ross K."/>
            <person name="Ryan E."/>
            <person name="Settipalli S."/>
            <person name="Shea T."/>
            <person name="Sherpa N."/>
            <person name="Shi L."/>
            <person name="Shih D."/>
            <person name="Sparrow T."/>
            <person name="Spaulding J."/>
            <person name="Stalker J."/>
            <person name="Stange-Thomann N."/>
            <person name="Stavropoulos S."/>
            <person name="Stone C."/>
            <person name="Strader C."/>
            <person name="Tesfaye S."/>
            <person name="Thomson T."/>
            <person name="Thoulutsang Y."/>
            <person name="Thoulutsang D."/>
            <person name="Topham K."/>
            <person name="Topping I."/>
            <person name="Tsamla T."/>
            <person name="Vassiliev H."/>
            <person name="Vo A."/>
            <person name="Wangchuk T."/>
            <person name="Wangdi T."/>
            <person name="Weiand M."/>
            <person name="Wilkinson J."/>
            <person name="Wilson A."/>
            <person name="Yadav S."/>
            <person name="Young G."/>
            <person name="Yu Q."/>
            <person name="Zembek L."/>
            <person name="Zhong D."/>
            <person name="Zimmer A."/>
            <person name="Zwirko Z."/>
            <person name="Jaffe D.B."/>
            <person name="Alvarez P."/>
            <person name="Brockman W."/>
            <person name="Butler J."/>
            <person name="Chin C."/>
            <person name="Gnerre S."/>
            <person name="Grabherr M."/>
            <person name="Kleber M."/>
            <person name="Mauceli E."/>
            <person name="MacCallum I."/>
        </authorList>
    </citation>
    <scope>NUCLEOTIDE SEQUENCE [LARGE SCALE GENOMIC DNA]</scope>
    <source>
        <strain evidence="7">Tucson 14030-0811.24</strain>
    </source>
</reference>
<dbReference type="CDD" id="cd07357">
    <property type="entry name" value="HN_L-whirlin_R2_like"/>
    <property type="match status" value="1"/>
</dbReference>
<feature type="compositionally biased region" description="Basic and acidic residues" evidence="4">
    <location>
        <begin position="289"/>
        <end position="300"/>
    </location>
</feature>
<feature type="region of interest" description="Disordered" evidence="4">
    <location>
        <begin position="728"/>
        <end position="817"/>
    </location>
</feature>
<keyword evidence="3" id="KW-0966">Cell projection</keyword>
<keyword evidence="2" id="KW-0677">Repeat</keyword>
<protein>
    <submittedName>
        <fullName evidence="6">Uncharacterized protein, isoform C</fullName>
    </submittedName>
</protein>
<gene>
    <name evidence="6" type="primary">Dwil\GK12438</name>
    <name evidence="6" type="ORF">Dwil_GK12438</name>
</gene>